<accession>A0ABD1YTE7</accession>
<evidence type="ECO:0000313" key="3">
    <source>
        <dbReference type="Proteomes" id="UP001605036"/>
    </source>
</evidence>
<sequence>METYNETPMNVMDSQEAIGATSSILNPLLAGTIELSQPFHVSAPHFHVQPSVAMIGNPHFAYLVNPNYTYGQMLVSMPFRPLAYGPSPYASQGFHIPLSSFPIPSSNFNFADGENASTVVSNAAGRPGPTSRPLNSGRGTDRPSGKDCGKKRNLSK</sequence>
<dbReference type="AlphaFoldDB" id="A0ABD1YTE7"/>
<name>A0ABD1YTE7_9MARC</name>
<reference evidence="2 3" key="1">
    <citation type="submission" date="2024-09" db="EMBL/GenBank/DDBJ databases">
        <title>Chromosome-scale assembly of Riccia fluitans.</title>
        <authorList>
            <person name="Paukszto L."/>
            <person name="Sawicki J."/>
            <person name="Karawczyk K."/>
            <person name="Piernik-Szablinska J."/>
            <person name="Szczecinska M."/>
            <person name="Mazdziarz M."/>
        </authorList>
    </citation>
    <scope>NUCLEOTIDE SEQUENCE [LARGE SCALE GENOMIC DNA]</scope>
    <source>
        <strain evidence="2">Rf_01</strain>
        <tissue evidence="2">Aerial parts of the thallus</tissue>
    </source>
</reference>
<organism evidence="2 3">
    <name type="scientific">Riccia fluitans</name>
    <dbReference type="NCBI Taxonomy" id="41844"/>
    <lineage>
        <taxon>Eukaryota</taxon>
        <taxon>Viridiplantae</taxon>
        <taxon>Streptophyta</taxon>
        <taxon>Embryophyta</taxon>
        <taxon>Marchantiophyta</taxon>
        <taxon>Marchantiopsida</taxon>
        <taxon>Marchantiidae</taxon>
        <taxon>Marchantiales</taxon>
        <taxon>Ricciaceae</taxon>
        <taxon>Riccia</taxon>
    </lineage>
</organism>
<dbReference type="EMBL" id="JBHFFA010000003">
    <property type="protein sequence ID" value="KAL2633945.1"/>
    <property type="molecule type" value="Genomic_DNA"/>
</dbReference>
<evidence type="ECO:0000256" key="1">
    <source>
        <dbReference type="SAM" id="MobiDB-lite"/>
    </source>
</evidence>
<gene>
    <name evidence="2" type="ORF">R1flu_005424</name>
</gene>
<feature type="region of interest" description="Disordered" evidence="1">
    <location>
        <begin position="119"/>
        <end position="156"/>
    </location>
</feature>
<proteinExistence type="predicted"/>
<comment type="caution">
    <text evidence="2">The sequence shown here is derived from an EMBL/GenBank/DDBJ whole genome shotgun (WGS) entry which is preliminary data.</text>
</comment>
<dbReference type="Proteomes" id="UP001605036">
    <property type="component" value="Unassembled WGS sequence"/>
</dbReference>
<protein>
    <submittedName>
        <fullName evidence="2">Uncharacterized protein</fullName>
    </submittedName>
</protein>
<feature type="compositionally biased region" description="Basic and acidic residues" evidence="1">
    <location>
        <begin position="139"/>
        <end position="150"/>
    </location>
</feature>
<keyword evidence="3" id="KW-1185">Reference proteome</keyword>
<evidence type="ECO:0000313" key="2">
    <source>
        <dbReference type="EMBL" id="KAL2633945.1"/>
    </source>
</evidence>